<feature type="compositionally biased region" description="Polar residues" evidence="1">
    <location>
        <begin position="57"/>
        <end position="76"/>
    </location>
</feature>
<dbReference type="AlphaFoldDB" id="A0A9W9V2V2"/>
<accession>A0A9W9V2V2</accession>
<protein>
    <submittedName>
        <fullName evidence="2">Uncharacterized protein</fullName>
    </submittedName>
</protein>
<organism evidence="2 3">
    <name type="scientific">Penicillium cataractarum</name>
    <dbReference type="NCBI Taxonomy" id="2100454"/>
    <lineage>
        <taxon>Eukaryota</taxon>
        <taxon>Fungi</taxon>
        <taxon>Dikarya</taxon>
        <taxon>Ascomycota</taxon>
        <taxon>Pezizomycotina</taxon>
        <taxon>Eurotiomycetes</taxon>
        <taxon>Eurotiomycetidae</taxon>
        <taxon>Eurotiales</taxon>
        <taxon>Aspergillaceae</taxon>
        <taxon>Penicillium</taxon>
    </lineage>
</organism>
<name>A0A9W9V2V2_9EURO</name>
<feature type="region of interest" description="Disordered" evidence="1">
    <location>
        <begin position="26"/>
        <end position="137"/>
    </location>
</feature>
<evidence type="ECO:0000256" key="1">
    <source>
        <dbReference type="SAM" id="MobiDB-lite"/>
    </source>
</evidence>
<dbReference type="OrthoDB" id="4499780at2759"/>
<evidence type="ECO:0000313" key="2">
    <source>
        <dbReference type="EMBL" id="KAJ5364166.1"/>
    </source>
</evidence>
<feature type="compositionally biased region" description="Low complexity" evidence="1">
    <location>
        <begin position="35"/>
        <end position="45"/>
    </location>
</feature>
<proteinExistence type="predicted"/>
<reference evidence="2" key="1">
    <citation type="submission" date="2022-11" db="EMBL/GenBank/DDBJ databases">
        <authorList>
            <person name="Petersen C."/>
        </authorList>
    </citation>
    <scope>NUCLEOTIDE SEQUENCE</scope>
    <source>
        <strain evidence="2">IBT 29864</strain>
    </source>
</reference>
<keyword evidence="3" id="KW-1185">Reference proteome</keyword>
<dbReference type="Proteomes" id="UP001147782">
    <property type="component" value="Unassembled WGS sequence"/>
</dbReference>
<comment type="caution">
    <text evidence="2">The sequence shown here is derived from an EMBL/GenBank/DDBJ whole genome shotgun (WGS) entry which is preliminary data.</text>
</comment>
<evidence type="ECO:0000313" key="3">
    <source>
        <dbReference type="Proteomes" id="UP001147782"/>
    </source>
</evidence>
<reference evidence="2" key="2">
    <citation type="journal article" date="2023" name="IMA Fungus">
        <title>Comparative genomic study of the Penicillium genus elucidates a diverse pangenome and 15 lateral gene transfer events.</title>
        <authorList>
            <person name="Petersen C."/>
            <person name="Sorensen T."/>
            <person name="Nielsen M.R."/>
            <person name="Sondergaard T.E."/>
            <person name="Sorensen J.L."/>
            <person name="Fitzpatrick D.A."/>
            <person name="Frisvad J.C."/>
            <person name="Nielsen K.L."/>
        </authorList>
    </citation>
    <scope>NUCLEOTIDE SEQUENCE</scope>
    <source>
        <strain evidence="2">IBT 29864</strain>
    </source>
</reference>
<dbReference type="RefSeq" id="XP_056551792.1">
    <property type="nucleotide sequence ID" value="XM_056702792.1"/>
</dbReference>
<gene>
    <name evidence="2" type="ORF">N7496_009879</name>
</gene>
<sequence>MGLIKTGLTLAGGYGLIKAASKAVNDYEVKKQRRSNQPQNQHQQQYPGHEPQMGYMQGNQTYHNASQPQWSSSTEPQYHHGNHTSNNLSREVHPRIVGDNSRSYAKAPPPYYQGQVFERQGDAQPGSAQEYYSGKKL</sequence>
<dbReference type="EMBL" id="JAPZBS010000008">
    <property type="protein sequence ID" value="KAJ5364166.1"/>
    <property type="molecule type" value="Genomic_DNA"/>
</dbReference>
<dbReference type="GeneID" id="81441971"/>